<dbReference type="EMBL" id="JAYMGO010000017">
    <property type="protein sequence ID" value="KAL1258059.1"/>
    <property type="molecule type" value="Genomic_DNA"/>
</dbReference>
<evidence type="ECO:0000313" key="3">
    <source>
        <dbReference type="Proteomes" id="UP001558613"/>
    </source>
</evidence>
<feature type="chain" id="PRO_5046421008" description="Immunoglobulin V-set domain-containing protein" evidence="1">
    <location>
        <begin position="27"/>
        <end position="120"/>
    </location>
</feature>
<proteinExistence type="predicted"/>
<comment type="caution">
    <text evidence="2">The sequence shown here is derived from an EMBL/GenBank/DDBJ whole genome shotgun (WGS) entry which is preliminary data.</text>
</comment>
<protein>
    <recommendedName>
        <fullName evidence="4">Immunoglobulin V-set domain-containing protein</fullName>
    </recommendedName>
</protein>
<reference evidence="2 3" key="1">
    <citation type="submission" date="2023-09" db="EMBL/GenBank/DDBJ databases">
        <authorList>
            <person name="Wang M."/>
        </authorList>
    </citation>
    <scope>NUCLEOTIDE SEQUENCE [LARGE SCALE GENOMIC DNA]</scope>
    <source>
        <strain evidence="2">GT-2023</strain>
        <tissue evidence="2">Liver</tissue>
    </source>
</reference>
<evidence type="ECO:0008006" key="4">
    <source>
        <dbReference type="Google" id="ProtNLM"/>
    </source>
</evidence>
<keyword evidence="1" id="KW-0732">Signal</keyword>
<gene>
    <name evidence="2" type="ORF">QQF64_011303</name>
</gene>
<keyword evidence="3" id="KW-1185">Reference proteome</keyword>
<evidence type="ECO:0000256" key="1">
    <source>
        <dbReference type="SAM" id="SignalP"/>
    </source>
</evidence>
<feature type="non-terminal residue" evidence="2">
    <location>
        <position position="120"/>
    </location>
</feature>
<organism evidence="2 3">
    <name type="scientific">Cirrhinus molitorella</name>
    <name type="common">mud carp</name>
    <dbReference type="NCBI Taxonomy" id="172907"/>
    <lineage>
        <taxon>Eukaryota</taxon>
        <taxon>Metazoa</taxon>
        <taxon>Chordata</taxon>
        <taxon>Craniata</taxon>
        <taxon>Vertebrata</taxon>
        <taxon>Euteleostomi</taxon>
        <taxon>Actinopterygii</taxon>
        <taxon>Neopterygii</taxon>
        <taxon>Teleostei</taxon>
        <taxon>Ostariophysi</taxon>
        <taxon>Cypriniformes</taxon>
        <taxon>Cyprinidae</taxon>
        <taxon>Labeoninae</taxon>
        <taxon>Labeonini</taxon>
        <taxon>Cirrhinus</taxon>
    </lineage>
</organism>
<dbReference type="InterPro" id="IPR036179">
    <property type="entry name" value="Ig-like_dom_sf"/>
</dbReference>
<feature type="signal peptide" evidence="1">
    <location>
        <begin position="1"/>
        <end position="26"/>
    </location>
</feature>
<dbReference type="SUPFAM" id="SSF48726">
    <property type="entry name" value="Immunoglobulin"/>
    <property type="match status" value="1"/>
</dbReference>
<sequence length="120" mass="13719">MSQFMIKLIFATSICSPLWIQGSTLGDEVVQKPRDMIVNLYDSPVLQCSHSSSSYDRILWYKQTKDGQLVFLGYLVGSADQLEPEHLHSATHVVYHLYKNLLTGYIWPQNAINSHLNCIF</sequence>
<dbReference type="Proteomes" id="UP001558613">
    <property type="component" value="Unassembled WGS sequence"/>
</dbReference>
<name>A0ABR3M288_9TELE</name>
<evidence type="ECO:0000313" key="2">
    <source>
        <dbReference type="EMBL" id="KAL1258059.1"/>
    </source>
</evidence>
<dbReference type="Gene3D" id="2.60.40.10">
    <property type="entry name" value="Immunoglobulins"/>
    <property type="match status" value="1"/>
</dbReference>
<accession>A0ABR3M288</accession>
<dbReference type="InterPro" id="IPR013783">
    <property type="entry name" value="Ig-like_fold"/>
</dbReference>